<feature type="region of interest" description="Disordered" evidence="2">
    <location>
        <begin position="737"/>
        <end position="763"/>
    </location>
</feature>
<dbReference type="InterPro" id="IPR016024">
    <property type="entry name" value="ARM-type_fold"/>
</dbReference>
<dbReference type="GO" id="GO:0009306">
    <property type="term" value="P:protein secretion"/>
    <property type="evidence" value="ECO:0007669"/>
    <property type="project" value="TreeGrafter"/>
</dbReference>
<comment type="similarity">
    <text evidence="1">Belongs to the Tango6 family.</text>
</comment>
<feature type="region of interest" description="Disordered" evidence="2">
    <location>
        <begin position="651"/>
        <end position="672"/>
    </location>
</feature>
<dbReference type="PANTHER" id="PTHR20959:SF1">
    <property type="entry name" value="TRANSPORT AND GOLGI ORGANIZATION PROTEIN 6 HOMOLOG"/>
    <property type="match status" value="1"/>
</dbReference>
<comment type="caution">
    <text evidence="5">The sequence shown here is derived from an EMBL/GenBank/DDBJ whole genome shotgun (WGS) entry which is preliminary data.</text>
</comment>
<organism evidence="5 6">
    <name type="scientific">Suillus subaureus</name>
    <dbReference type="NCBI Taxonomy" id="48587"/>
    <lineage>
        <taxon>Eukaryota</taxon>
        <taxon>Fungi</taxon>
        <taxon>Dikarya</taxon>
        <taxon>Basidiomycota</taxon>
        <taxon>Agaricomycotina</taxon>
        <taxon>Agaricomycetes</taxon>
        <taxon>Agaricomycetidae</taxon>
        <taxon>Boletales</taxon>
        <taxon>Suillineae</taxon>
        <taxon>Suillaceae</taxon>
        <taxon>Suillus</taxon>
    </lineage>
</organism>
<evidence type="ECO:0000256" key="2">
    <source>
        <dbReference type="SAM" id="MobiDB-lite"/>
    </source>
</evidence>
<dbReference type="Gene3D" id="1.25.10.10">
    <property type="entry name" value="Leucine-rich Repeat Variant"/>
    <property type="match status" value="1"/>
</dbReference>
<dbReference type="Pfam" id="PF23565">
    <property type="entry name" value="ARM_TANGO6"/>
    <property type="match status" value="1"/>
</dbReference>
<evidence type="ECO:0000259" key="4">
    <source>
        <dbReference type="Pfam" id="PF23565"/>
    </source>
</evidence>
<name>A0A9P7JFT0_9AGAM</name>
<dbReference type="InterPro" id="IPR057407">
    <property type="entry name" value="HEAT_TANGO6"/>
</dbReference>
<dbReference type="OrthoDB" id="39591at2759"/>
<proteinExistence type="inferred from homology"/>
<protein>
    <recommendedName>
        <fullName evidence="7">RNA polymerase II assembly factor Rtp1 C-terminal domain-containing protein</fullName>
    </recommendedName>
</protein>
<reference evidence="5" key="1">
    <citation type="journal article" date="2020" name="New Phytol.">
        <title>Comparative genomics reveals dynamic genome evolution in host specialist ectomycorrhizal fungi.</title>
        <authorList>
            <person name="Lofgren L.A."/>
            <person name="Nguyen N.H."/>
            <person name="Vilgalys R."/>
            <person name="Ruytinx J."/>
            <person name="Liao H.L."/>
            <person name="Branco S."/>
            <person name="Kuo A."/>
            <person name="LaButti K."/>
            <person name="Lipzen A."/>
            <person name="Andreopoulos W."/>
            <person name="Pangilinan J."/>
            <person name="Riley R."/>
            <person name="Hundley H."/>
            <person name="Na H."/>
            <person name="Barry K."/>
            <person name="Grigoriev I.V."/>
            <person name="Stajich J.E."/>
            <person name="Kennedy P.G."/>
        </authorList>
    </citation>
    <scope>NUCLEOTIDE SEQUENCE</scope>
    <source>
        <strain evidence="5">MN1</strain>
    </source>
</reference>
<dbReference type="PANTHER" id="PTHR20959">
    <property type="entry name" value="TRANSPORT AND GOLGI ORGANIZATION PROTEIN 6 FAMILY MEMBER"/>
    <property type="match status" value="1"/>
</dbReference>
<dbReference type="EMBL" id="JABBWG010000008">
    <property type="protein sequence ID" value="KAG1820217.1"/>
    <property type="molecule type" value="Genomic_DNA"/>
</dbReference>
<feature type="domain" description="TANGO6 HEAT repeat" evidence="4">
    <location>
        <begin position="251"/>
        <end position="461"/>
    </location>
</feature>
<evidence type="ECO:0000259" key="3">
    <source>
        <dbReference type="Pfam" id="PF10363"/>
    </source>
</evidence>
<gene>
    <name evidence="5" type="ORF">BJ212DRAFT_1338684</name>
</gene>
<dbReference type="Proteomes" id="UP000807769">
    <property type="component" value="Unassembled WGS sequence"/>
</dbReference>
<dbReference type="InterPro" id="IPR011989">
    <property type="entry name" value="ARM-like"/>
</dbReference>
<evidence type="ECO:0000313" key="5">
    <source>
        <dbReference type="EMBL" id="KAG1820217.1"/>
    </source>
</evidence>
<feature type="compositionally biased region" description="Acidic residues" evidence="2">
    <location>
        <begin position="653"/>
        <end position="672"/>
    </location>
</feature>
<dbReference type="SUPFAM" id="SSF48371">
    <property type="entry name" value="ARM repeat"/>
    <property type="match status" value="1"/>
</dbReference>
<feature type="region of interest" description="Disordered" evidence="2">
    <location>
        <begin position="877"/>
        <end position="900"/>
    </location>
</feature>
<feature type="region of interest" description="Disordered" evidence="2">
    <location>
        <begin position="995"/>
        <end position="1037"/>
    </location>
</feature>
<dbReference type="InterPro" id="IPR019451">
    <property type="entry name" value="Rtp1_C1"/>
</dbReference>
<feature type="compositionally biased region" description="Basic and acidic residues" evidence="2">
    <location>
        <begin position="883"/>
        <end position="900"/>
    </location>
</feature>
<dbReference type="AlphaFoldDB" id="A0A9P7JFT0"/>
<evidence type="ECO:0000313" key="6">
    <source>
        <dbReference type="Proteomes" id="UP000807769"/>
    </source>
</evidence>
<keyword evidence="6" id="KW-1185">Reference proteome</keyword>
<accession>A0A9P7JFT0</accession>
<feature type="domain" description="RNA polymerase II assembly factor Rtp1 C-terminal" evidence="3">
    <location>
        <begin position="766"/>
        <end position="922"/>
    </location>
</feature>
<dbReference type="RefSeq" id="XP_041195488.1">
    <property type="nucleotide sequence ID" value="XM_041335030.1"/>
</dbReference>
<evidence type="ECO:0008006" key="7">
    <source>
        <dbReference type="Google" id="ProtNLM"/>
    </source>
</evidence>
<dbReference type="InterPro" id="IPR039600">
    <property type="entry name" value="TANGO6/Rtp1"/>
</dbReference>
<evidence type="ECO:0000256" key="1">
    <source>
        <dbReference type="ARBA" id="ARBA00005724"/>
    </source>
</evidence>
<sequence length="1144" mass="125268">MTTEVQEELANVLHFGSFLLDTSSTTERDLKNVLVRRLTQYHQAFGSSAPSLDTAEDAQLETAQCALHVIERVQSLLNLPDLHHEDDLKSAPAIGTRDLSTLRTLISLFFRWGTETLYTRLIPSLSSKPIPGTPKIIDLTNTPADYATLSDLLLRLMGLLFPNGPKSTPPQTLISSTLLSRHAVDLLRPSMALGWLPSEPVEPLRPLVLRFLVFIPLPQLMTTLATVLSTPTSPTPPHVRKLCSSLLTQHLLRPGGVGALCAAIFGELDSEDEPEFDKLEHVARVLGTVPRGMQPKHYFQTITSRILALVSPPSSTSTSVTPPAFKRAAAFTLSRMLDSSFAHHALVASVALPILHNPLFKVSDETSHDQRESGQSHLLPTPSSSLQTLHTLLLSIDPSPSLFTSLLSPILPSLYSLHAHLSKMGVADPILKEDVWTLMRTWGRVVEEGEGVRVLWSLVDENESSSGGWEGGSAEDLKRVRRVNREEKLALLTPEDLRHASVTEDTDIESLDLGLYPPPAHFVSYIKNLDRADIAGGMFVRLLEAYRTAKGSGSAHDTQDSDIKGEIQSILMDPKESDPLRVMLLLQLIIAFQSQLDNTAILSRPRDVLEFVRHALEVLDTPSSVPVSGMSDRGMNNERSKGLLREDLRIVPEEQDDLEIGPDSDDEDNEVEGEDMVETAVGLLLAVLKANPSLTPNNTPSLAPVLDFLKAHTPTRPSAREAQLVLTARMAEGALAALGSVPKNTKNKGKSNGQSEDDDTDPRETYQKALKLLQDPLLPVRAHGLLLLRELVSSPARASKAERERLEKEATIRALHPAILSIFLQAIQEDDSYVFLNAVQGLAALVHAPGPNSRSGTGHEVLKALLDAYARGANDFADDEAESDKKPKDGERGKARGKRMSEVDTRLRIGEALAVVVRRCGDALGLYADTLLPPLLSLLREPRAPVILRTSAISLLSECINTYARVVECYTEEIAEGMLDLVLVEMTVATPIPRPKAKVNEKRMETDTEVSTEQAKREPAPTSRSQPERLLDPLDISPLSPSSKVPALRRAALHFLALLMRVLTQEAYERGGGSWSGVRIKGIYGGQIGTYASYDGEPLPREFMRRARTVLEYIAAVDEDTVVRVMAREVGEGLEGLEKALVGL</sequence>
<dbReference type="Pfam" id="PF10363">
    <property type="entry name" value="RTP1_C1"/>
    <property type="match status" value="1"/>
</dbReference>
<dbReference type="GeneID" id="64629047"/>